<dbReference type="GO" id="GO:0000398">
    <property type="term" value="P:mRNA splicing, via spliceosome"/>
    <property type="evidence" value="ECO:0007669"/>
    <property type="project" value="InterPro"/>
</dbReference>
<proteinExistence type="predicted"/>
<dbReference type="InterPro" id="IPR012677">
    <property type="entry name" value="Nucleotide-bd_a/b_plait_sf"/>
</dbReference>
<accession>A0A316VKJ9</accession>
<gene>
    <name evidence="5" type="ORF">FA14DRAFT_152946</name>
</gene>
<dbReference type="GO" id="GO:0071013">
    <property type="term" value="C:catalytic step 2 spliceosome"/>
    <property type="evidence" value="ECO:0007669"/>
    <property type="project" value="TreeGrafter"/>
</dbReference>
<dbReference type="PANTHER" id="PTHR45880">
    <property type="entry name" value="RNA-BINDING MOTIF PROTEIN, X-LINKED 2"/>
    <property type="match status" value="1"/>
</dbReference>
<dbReference type="PANTHER" id="PTHR45880:SF1">
    <property type="entry name" value="RNA-BINDING MOTIF PROTEIN, X-LINKED 2"/>
    <property type="match status" value="1"/>
</dbReference>
<dbReference type="Pfam" id="PF00076">
    <property type="entry name" value="RRM_1"/>
    <property type="match status" value="2"/>
</dbReference>
<dbReference type="InterPro" id="IPR051847">
    <property type="entry name" value="RNA_proc/Spliceosome_comp"/>
</dbReference>
<dbReference type="OrthoDB" id="2573941at2759"/>
<evidence type="ECO:0000313" key="5">
    <source>
        <dbReference type="EMBL" id="PWN37578.1"/>
    </source>
</evidence>
<evidence type="ECO:0000259" key="4">
    <source>
        <dbReference type="PROSITE" id="PS50102"/>
    </source>
</evidence>
<dbReference type="GO" id="GO:0071011">
    <property type="term" value="C:precatalytic spliceosome"/>
    <property type="evidence" value="ECO:0007669"/>
    <property type="project" value="TreeGrafter"/>
</dbReference>
<dbReference type="Proteomes" id="UP000245771">
    <property type="component" value="Unassembled WGS sequence"/>
</dbReference>
<reference evidence="5 6" key="1">
    <citation type="journal article" date="2018" name="Mol. Biol. Evol.">
        <title>Broad Genomic Sampling Reveals a Smut Pathogenic Ancestry of the Fungal Clade Ustilaginomycotina.</title>
        <authorList>
            <person name="Kijpornyongpan T."/>
            <person name="Mondo S.J."/>
            <person name="Barry K."/>
            <person name="Sandor L."/>
            <person name="Lee J."/>
            <person name="Lipzen A."/>
            <person name="Pangilinan J."/>
            <person name="LaButti K."/>
            <person name="Hainaut M."/>
            <person name="Henrissat B."/>
            <person name="Grigoriev I.V."/>
            <person name="Spatafora J.W."/>
            <person name="Aime M.C."/>
        </authorList>
    </citation>
    <scope>NUCLEOTIDE SEQUENCE [LARGE SCALE GENOMIC DNA]</scope>
    <source>
        <strain evidence="5 6">MCA 3882</strain>
    </source>
</reference>
<dbReference type="RefSeq" id="XP_025357880.1">
    <property type="nucleotide sequence ID" value="XM_025497561.1"/>
</dbReference>
<feature type="region of interest" description="Disordered" evidence="3">
    <location>
        <begin position="84"/>
        <end position="104"/>
    </location>
</feature>
<dbReference type="InterPro" id="IPR035979">
    <property type="entry name" value="RBD_domain_sf"/>
</dbReference>
<protein>
    <submittedName>
        <fullName evidence="5">RNA-binding domain-containing protein</fullName>
    </submittedName>
</protein>
<feature type="domain" description="RRM" evidence="4">
    <location>
        <begin position="33"/>
        <end position="140"/>
    </location>
</feature>
<dbReference type="FunCoup" id="A0A316VKJ9">
    <property type="interactions" value="126"/>
</dbReference>
<evidence type="ECO:0000256" key="3">
    <source>
        <dbReference type="SAM" id="MobiDB-lite"/>
    </source>
</evidence>
<dbReference type="GeneID" id="37019342"/>
<evidence type="ECO:0000256" key="1">
    <source>
        <dbReference type="ARBA" id="ARBA00022884"/>
    </source>
</evidence>
<dbReference type="EMBL" id="KZ819602">
    <property type="protein sequence ID" value="PWN37578.1"/>
    <property type="molecule type" value="Genomic_DNA"/>
</dbReference>
<dbReference type="SUPFAM" id="SSF54928">
    <property type="entry name" value="RNA-binding domain, RBD"/>
    <property type="match status" value="1"/>
</dbReference>
<dbReference type="InParanoid" id="A0A316VKJ9"/>
<organism evidence="5 6">
    <name type="scientific">Meira miltonrushii</name>
    <dbReference type="NCBI Taxonomy" id="1280837"/>
    <lineage>
        <taxon>Eukaryota</taxon>
        <taxon>Fungi</taxon>
        <taxon>Dikarya</taxon>
        <taxon>Basidiomycota</taxon>
        <taxon>Ustilaginomycotina</taxon>
        <taxon>Exobasidiomycetes</taxon>
        <taxon>Exobasidiales</taxon>
        <taxon>Brachybasidiaceae</taxon>
        <taxon>Meira</taxon>
    </lineage>
</organism>
<dbReference type="Gene3D" id="3.30.70.330">
    <property type="match status" value="1"/>
</dbReference>
<dbReference type="STRING" id="1280837.A0A316VKJ9"/>
<dbReference type="GO" id="GO:0005686">
    <property type="term" value="C:U2 snRNP"/>
    <property type="evidence" value="ECO:0007669"/>
    <property type="project" value="TreeGrafter"/>
</dbReference>
<dbReference type="CDD" id="cd12411">
    <property type="entry name" value="RRM_ist3_like"/>
    <property type="match status" value="1"/>
</dbReference>
<sequence length="301" mass="35719">MNNVREIQRINERELDLAVEGAASWHDDYRDSAYIFVGNLDKRLTEGDVITIFSQYGEIMDINLPRIPEGGLRHQRGMDAEGEARLTNDQKQQQQGGKPGDRRGFGFILFEDQRSTILAVDNLNGFQLLNRTLRVDHVRDYKMPKRRNEDGEVEEPTGPSRNAAPQIPQPEARQQETNDDDEGDMDDPMAAYIARSKSASYKGEDDDKEERKRRKEQRRLIREERERRRKDRDSRDYRHDREDERYRKERQSHSRTDNGSSSRRERELSPKRSRDDRDHHRDSDHRSSNRERERRSNSRRD</sequence>
<name>A0A316VKJ9_9BASI</name>
<dbReference type="AlphaFoldDB" id="A0A316VKJ9"/>
<evidence type="ECO:0000313" key="6">
    <source>
        <dbReference type="Proteomes" id="UP000245771"/>
    </source>
</evidence>
<feature type="region of interest" description="Disordered" evidence="3">
    <location>
        <begin position="142"/>
        <end position="301"/>
    </location>
</feature>
<evidence type="ECO:0000256" key="2">
    <source>
        <dbReference type="PROSITE-ProRule" id="PRU00176"/>
    </source>
</evidence>
<dbReference type="PROSITE" id="PS50102">
    <property type="entry name" value="RRM"/>
    <property type="match status" value="1"/>
</dbReference>
<dbReference type="InterPro" id="IPR045844">
    <property type="entry name" value="RRM_Ist3-like"/>
</dbReference>
<feature type="compositionally biased region" description="Acidic residues" evidence="3">
    <location>
        <begin position="177"/>
        <end position="187"/>
    </location>
</feature>
<dbReference type="GO" id="GO:0003723">
    <property type="term" value="F:RNA binding"/>
    <property type="evidence" value="ECO:0007669"/>
    <property type="project" value="UniProtKB-UniRule"/>
</dbReference>
<dbReference type="InterPro" id="IPR000504">
    <property type="entry name" value="RRM_dom"/>
</dbReference>
<dbReference type="SMART" id="SM00360">
    <property type="entry name" value="RRM"/>
    <property type="match status" value="1"/>
</dbReference>
<keyword evidence="1 2" id="KW-0694">RNA-binding</keyword>
<keyword evidence="6" id="KW-1185">Reference proteome</keyword>
<feature type="compositionally biased region" description="Basic and acidic residues" evidence="3">
    <location>
        <begin position="218"/>
        <end position="301"/>
    </location>
</feature>